<dbReference type="InterPro" id="IPR050432">
    <property type="entry name" value="FAD-linked_Oxidoreductases_BP"/>
</dbReference>
<comment type="similarity">
    <text evidence="1">Belongs to the oxygen-dependent FAD-linked oxidoreductase family.</text>
</comment>
<dbReference type="PROSITE" id="PS51387">
    <property type="entry name" value="FAD_PCMH"/>
    <property type="match status" value="1"/>
</dbReference>
<evidence type="ECO:0000256" key="2">
    <source>
        <dbReference type="ARBA" id="ARBA00022630"/>
    </source>
</evidence>
<dbReference type="SUPFAM" id="SSF55103">
    <property type="entry name" value="FAD-linked oxidases, C-terminal domain"/>
    <property type="match status" value="1"/>
</dbReference>
<evidence type="ECO:0000256" key="1">
    <source>
        <dbReference type="ARBA" id="ARBA00005466"/>
    </source>
</evidence>
<dbReference type="GO" id="GO:0016491">
    <property type="term" value="F:oxidoreductase activity"/>
    <property type="evidence" value="ECO:0007669"/>
    <property type="project" value="UniProtKB-KW"/>
</dbReference>
<name>A0A841H6N0_9BACT</name>
<keyword evidence="3" id="KW-0274">FAD</keyword>
<dbReference type="PROSITE" id="PS00862">
    <property type="entry name" value="OX2_COVAL_FAD"/>
    <property type="match status" value="1"/>
</dbReference>
<dbReference type="InterPro" id="IPR016164">
    <property type="entry name" value="FAD-linked_Oxase-like_C"/>
</dbReference>
<keyword evidence="7" id="KW-1185">Reference proteome</keyword>
<dbReference type="PANTHER" id="PTHR13878:SF53">
    <property type="entry name" value="CYTOKININ DEHYDROGENASE 6"/>
    <property type="match status" value="1"/>
</dbReference>
<feature type="domain" description="FAD-binding PCMH-type" evidence="5">
    <location>
        <begin position="40"/>
        <end position="210"/>
    </location>
</feature>
<dbReference type="InterPro" id="IPR006094">
    <property type="entry name" value="Oxid_FAD_bind_N"/>
</dbReference>
<evidence type="ECO:0000256" key="4">
    <source>
        <dbReference type="ARBA" id="ARBA00023002"/>
    </source>
</evidence>
<proteinExistence type="inferred from homology"/>
<accession>A0A841H6N0</accession>
<dbReference type="PANTHER" id="PTHR13878">
    <property type="entry name" value="GULONOLACTONE OXIDASE"/>
    <property type="match status" value="1"/>
</dbReference>
<dbReference type="Pfam" id="PF01565">
    <property type="entry name" value="FAD_binding_4"/>
    <property type="match status" value="1"/>
</dbReference>
<dbReference type="Proteomes" id="UP000582837">
    <property type="component" value="Unassembled WGS sequence"/>
</dbReference>
<dbReference type="InterPro" id="IPR016166">
    <property type="entry name" value="FAD-bd_PCMH"/>
</dbReference>
<dbReference type="EMBL" id="JACHIA010000030">
    <property type="protein sequence ID" value="MBB6073811.1"/>
    <property type="molecule type" value="Genomic_DNA"/>
</dbReference>
<dbReference type="InterPro" id="IPR016167">
    <property type="entry name" value="FAD-bd_PCMH_sub1"/>
</dbReference>
<evidence type="ECO:0000313" key="6">
    <source>
        <dbReference type="EMBL" id="MBB6073811.1"/>
    </source>
</evidence>
<dbReference type="SUPFAM" id="SSF56176">
    <property type="entry name" value="FAD-binding/transporter-associated domain-like"/>
    <property type="match status" value="1"/>
</dbReference>
<reference evidence="6 7" key="1">
    <citation type="submission" date="2020-08" db="EMBL/GenBank/DDBJ databases">
        <title>Genomic Encyclopedia of Type Strains, Phase IV (KMG-IV): sequencing the most valuable type-strain genomes for metagenomic binning, comparative biology and taxonomic classification.</title>
        <authorList>
            <person name="Goeker M."/>
        </authorList>
    </citation>
    <scope>NUCLEOTIDE SEQUENCE [LARGE SCALE GENOMIC DNA]</scope>
    <source>
        <strain evidence="6 7">DSM 29007</strain>
    </source>
</reference>
<evidence type="ECO:0000259" key="5">
    <source>
        <dbReference type="PROSITE" id="PS51387"/>
    </source>
</evidence>
<keyword evidence="4" id="KW-0560">Oxidoreductase</keyword>
<dbReference type="InterPro" id="IPR016169">
    <property type="entry name" value="FAD-bd_PCMH_sub2"/>
</dbReference>
<dbReference type="InterPro" id="IPR006093">
    <property type="entry name" value="Oxy_OxRdtase_FAD_BS"/>
</dbReference>
<dbReference type="InterPro" id="IPR036318">
    <property type="entry name" value="FAD-bd_PCMH-like_sf"/>
</dbReference>
<comment type="caution">
    <text evidence="6">The sequence shown here is derived from an EMBL/GenBank/DDBJ whole genome shotgun (WGS) entry which is preliminary data.</text>
</comment>
<dbReference type="GO" id="GO:0071949">
    <property type="term" value="F:FAD binding"/>
    <property type="evidence" value="ECO:0007669"/>
    <property type="project" value="InterPro"/>
</dbReference>
<dbReference type="AlphaFoldDB" id="A0A841H6N0"/>
<evidence type="ECO:0000256" key="3">
    <source>
        <dbReference type="ARBA" id="ARBA00022827"/>
    </source>
</evidence>
<keyword evidence="2" id="KW-0285">Flavoprotein</keyword>
<evidence type="ECO:0000313" key="7">
    <source>
        <dbReference type="Proteomes" id="UP000582837"/>
    </source>
</evidence>
<dbReference type="Gene3D" id="3.30.43.10">
    <property type="entry name" value="Uridine Diphospho-n-acetylenolpyruvylglucosamine Reductase, domain 2"/>
    <property type="match status" value="1"/>
</dbReference>
<sequence length="447" mass="46868">MMEMASAAALMRDLRRGVRAPVQVRRADRERYATDFGGLHACTPRIVVHAADEAEVSLVLRLARAADIPVAVRGSGHSFAGNALSPGILLCTTGGAPRWSLRGDGVVQVDAGARWGDWIPALHARGRTLPALSGLASATAGGTIATGGFGSGSPRAGAVTDHVRRLRLVTPDGAARWCSPDESAELFRFVCAGQGRLGVVTTAEFSTVTRPSIYRLRVQPLREAEELRNVAAWLASRGDDVPEFFFAEVGSAGGRAAFGTPVQTQAGSVLPAATLPSSGEMAILPPDALADFRPPREPVGVMSALRHVWCDYCLPLATADAFLAEVADGVRSGSLAAGLARIYLLYLGAPGAAVAAYDPRGGAEPGPRIGVGVYHTLPASDPAAVEHARWLHRGLLERCIALGGRPYLAGAHEIDPALESRIYGHDARRLAQLRAALDPDGLFGPSL</sequence>
<protein>
    <submittedName>
        <fullName evidence="6">FAD/FMN-containing dehydrogenase</fullName>
    </submittedName>
</protein>
<dbReference type="Gene3D" id="3.30.465.10">
    <property type="match status" value="1"/>
</dbReference>
<organism evidence="6 7">
    <name type="scientific">Longimicrobium terrae</name>
    <dbReference type="NCBI Taxonomy" id="1639882"/>
    <lineage>
        <taxon>Bacteria</taxon>
        <taxon>Pseudomonadati</taxon>
        <taxon>Gemmatimonadota</taxon>
        <taxon>Longimicrobiia</taxon>
        <taxon>Longimicrobiales</taxon>
        <taxon>Longimicrobiaceae</taxon>
        <taxon>Longimicrobium</taxon>
    </lineage>
</organism>
<dbReference type="RefSeq" id="WP_170040207.1">
    <property type="nucleotide sequence ID" value="NZ_JABDTL010000002.1"/>
</dbReference>
<gene>
    <name evidence="6" type="ORF">HNQ61_005489</name>
</gene>